<comment type="caution">
    <text evidence="2">The sequence shown here is derived from an EMBL/GenBank/DDBJ whole genome shotgun (WGS) entry which is preliminary data.</text>
</comment>
<gene>
    <name evidence="2" type="ORF">GCM10023116_29480</name>
</gene>
<proteinExistence type="predicted"/>
<evidence type="ECO:0000259" key="1">
    <source>
        <dbReference type="PROSITE" id="PS50943"/>
    </source>
</evidence>
<dbReference type="SMART" id="SM00530">
    <property type="entry name" value="HTH_XRE"/>
    <property type="match status" value="1"/>
</dbReference>
<evidence type="ECO:0000313" key="2">
    <source>
        <dbReference type="EMBL" id="GAA4650665.1"/>
    </source>
</evidence>
<reference evidence="3" key="1">
    <citation type="journal article" date="2019" name="Int. J. Syst. Evol. Microbiol.">
        <title>The Global Catalogue of Microorganisms (GCM) 10K type strain sequencing project: providing services to taxonomists for standard genome sequencing and annotation.</title>
        <authorList>
            <consortium name="The Broad Institute Genomics Platform"/>
            <consortium name="The Broad Institute Genome Sequencing Center for Infectious Disease"/>
            <person name="Wu L."/>
            <person name="Ma J."/>
        </authorList>
    </citation>
    <scope>NUCLEOTIDE SEQUENCE [LARGE SCALE GENOMIC DNA]</scope>
    <source>
        <strain evidence="3">JCM 17805</strain>
    </source>
</reference>
<dbReference type="PROSITE" id="PS50943">
    <property type="entry name" value="HTH_CROC1"/>
    <property type="match status" value="1"/>
</dbReference>
<dbReference type="Gene3D" id="1.10.260.40">
    <property type="entry name" value="lambda repressor-like DNA-binding domains"/>
    <property type="match status" value="1"/>
</dbReference>
<dbReference type="CDD" id="cd00093">
    <property type="entry name" value="HTH_XRE"/>
    <property type="match status" value="1"/>
</dbReference>
<dbReference type="EMBL" id="BAABFL010000413">
    <property type="protein sequence ID" value="GAA4650665.1"/>
    <property type="molecule type" value="Genomic_DNA"/>
</dbReference>
<feature type="domain" description="HTH cro/C1-type" evidence="1">
    <location>
        <begin position="104"/>
        <end position="156"/>
    </location>
</feature>
<dbReference type="SUPFAM" id="SSF47413">
    <property type="entry name" value="lambda repressor-like DNA-binding domains"/>
    <property type="match status" value="1"/>
</dbReference>
<evidence type="ECO:0000313" key="3">
    <source>
        <dbReference type="Proteomes" id="UP001500604"/>
    </source>
</evidence>
<accession>A0ABP8V5X9</accession>
<organism evidence="2 3">
    <name type="scientific">Kistimonas scapharcae</name>
    <dbReference type="NCBI Taxonomy" id="1036133"/>
    <lineage>
        <taxon>Bacteria</taxon>
        <taxon>Pseudomonadati</taxon>
        <taxon>Pseudomonadota</taxon>
        <taxon>Gammaproteobacteria</taxon>
        <taxon>Oceanospirillales</taxon>
        <taxon>Endozoicomonadaceae</taxon>
        <taxon>Kistimonas</taxon>
    </lineage>
</organism>
<dbReference type="InterPro" id="IPR001387">
    <property type="entry name" value="Cro/C1-type_HTH"/>
</dbReference>
<keyword evidence="3" id="KW-1185">Reference proteome</keyword>
<dbReference type="InterPro" id="IPR010982">
    <property type="entry name" value="Lambda_DNA-bd_dom_sf"/>
</dbReference>
<dbReference type="RefSeq" id="WP_345196885.1">
    <property type="nucleotide sequence ID" value="NZ_BAABFL010000413.1"/>
</dbReference>
<dbReference type="Proteomes" id="UP001500604">
    <property type="component" value="Unassembled WGS sequence"/>
</dbReference>
<protein>
    <recommendedName>
        <fullName evidence="1">HTH cro/C1-type domain-containing protein</fullName>
    </recommendedName>
</protein>
<name>A0ABP8V5X9_9GAMM</name>
<sequence length="158" mass="17853">MKKSMIKKSAPKVDMQSFAAVFADMTVELTDIINSGMNIIHYCTAPIESEEELLERAEVMDGMFDMAKSETDIVILFATAIADRIEEYEKENLVFPSGSQGEKLAFLMSLKGVKQKDLAEIAPQSVISEIINNHRKMTVEHIKGFSVFFKVPFDYFIE</sequence>